<dbReference type="EC" id="3.5.1.28" evidence="2"/>
<protein>
    <recommendedName>
        <fullName evidence="2">N-acetylmuramoyl-L-alanine amidase</fullName>
        <ecNumber evidence="2">3.5.1.28</ecNumber>
    </recommendedName>
</protein>
<dbReference type="RefSeq" id="WP_131330740.1">
    <property type="nucleotide sequence ID" value="NZ_CP044016.1"/>
</dbReference>
<dbReference type="PROSITE" id="PS51257">
    <property type="entry name" value="PROKAR_LIPOPROTEIN"/>
    <property type="match status" value="1"/>
</dbReference>
<reference evidence="6 7" key="1">
    <citation type="submission" date="2019-09" db="EMBL/GenBank/DDBJ databases">
        <title>Complete genome sequence of Arachidicoccus sp. B3-10 isolated from apple orchard soil.</title>
        <authorList>
            <person name="Kim H.S."/>
            <person name="Han K.-I."/>
            <person name="Suh M.K."/>
            <person name="Lee K.C."/>
            <person name="Eom M.K."/>
            <person name="Kim J.-S."/>
            <person name="Kang S.W."/>
            <person name="Sin Y."/>
            <person name="Lee J.-S."/>
        </authorList>
    </citation>
    <scope>NUCLEOTIDE SEQUENCE [LARGE SCALE GENOMIC DNA]</scope>
    <source>
        <strain evidence="6 7">B3-10</strain>
    </source>
</reference>
<accession>A0A5P2G763</accession>
<gene>
    <name evidence="6" type="ORF">E0W69_014315</name>
</gene>
<dbReference type="InterPro" id="IPR002508">
    <property type="entry name" value="MurNAc-LAA_cat"/>
</dbReference>
<evidence type="ECO:0000256" key="1">
    <source>
        <dbReference type="ARBA" id="ARBA00001561"/>
    </source>
</evidence>
<sequence>MLQKILKYLAIIPIVFLSCSSSRGHSPEDSGANVFADFNKNGEEDGDFGSSSSSVALKTIVIDAGHGGVDGGAQGKYSNEKEVTLAVALKLRKELQARLPYTKIVMTRTTDITQNVKRKADIANQAKGDLFISIHCNSASSQASGTETYIWGISKNDDKTLAMRENESLGKESANFKPNDPQKKMYYSLKTRRYFSRSLSLAVNIEKEFTQIGRTSREARQRTKGIWVLQATAMPSVLVETGFISNPKEEKYLNSTYGQNQIAICIAKAVVDYNKALMKSTQETGSQKAKSSSKKTKIRKPKAVMK</sequence>
<keyword evidence="3" id="KW-0378">Hydrolase</keyword>
<evidence type="ECO:0000256" key="2">
    <source>
        <dbReference type="ARBA" id="ARBA00011901"/>
    </source>
</evidence>
<evidence type="ECO:0000313" key="6">
    <source>
        <dbReference type="EMBL" id="QES89782.1"/>
    </source>
</evidence>
<name>A0A5P2G763_9BACT</name>
<feature type="compositionally biased region" description="Basic residues" evidence="4">
    <location>
        <begin position="291"/>
        <end position="306"/>
    </location>
</feature>
<dbReference type="Gene3D" id="3.40.630.40">
    <property type="entry name" value="Zn-dependent exopeptidases"/>
    <property type="match status" value="1"/>
</dbReference>
<dbReference type="Pfam" id="PF01520">
    <property type="entry name" value="Amidase_3"/>
    <property type="match status" value="1"/>
</dbReference>
<dbReference type="GO" id="GO:0030288">
    <property type="term" value="C:outer membrane-bounded periplasmic space"/>
    <property type="evidence" value="ECO:0007669"/>
    <property type="project" value="TreeGrafter"/>
</dbReference>
<dbReference type="OrthoDB" id="9806267at2"/>
<dbReference type="Proteomes" id="UP000292424">
    <property type="component" value="Chromosome"/>
</dbReference>
<dbReference type="CDD" id="cd02696">
    <property type="entry name" value="MurNAc-LAA"/>
    <property type="match status" value="1"/>
</dbReference>
<comment type="catalytic activity">
    <reaction evidence="1">
        <text>Hydrolyzes the link between N-acetylmuramoyl residues and L-amino acid residues in certain cell-wall glycopeptides.</text>
        <dbReference type="EC" id="3.5.1.28"/>
    </reaction>
</comment>
<dbReference type="AlphaFoldDB" id="A0A5P2G763"/>
<organism evidence="6 7">
    <name type="scientific">Rhizosphaericola mali</name>
    <dbReference type="NCBI Taxonomy" id="2545455"/>
    <lineage>
        <taxon>Bacteria</taxon>
        <taxon>Pseudomonadati</taxon>
        <taxon>Bacteroidota</taxon>
        <taxon>Chitinophagia</taxon>
        <taxon>Chitinophagales</taxon>
        <taxon>Chitinophagaceae</taxon>
        <taxon>Rhizosphaericola</taxon>
    </lineage>
</organism>
<dbReference type="PANTHER" id="PTHR30404">
    <property type="entry name" value="N-ACETYLMURAMOYL-L-ALANINE AMIDASE"/>
    <property type="match status" value="1"/>
</dbReference>
<evidence type="ECO:0000256" key="3">
    <source>
        <dbReference type="ARBA" id="ARBA00022801"/>
    </source>
</evidence>
<feature type="domain" description="MurNAc-LAA" evidence="5">
    <location>
        <begin position="120"/>
        <end position="271"/>
    </location>
</feature>
<dbReference type="PANTHER" id="PTHR30404:SF0">
    <property type="entry name" value="N-ACETYLMURAMOYL-L-ALANINE AMIDASE AMIC"/>
    <property type="match status" value="1"/>
</dbReference>
<dbReference type="SUPFAM" id="SSF53187">
    <property type="entry name" value="Zn-dependent exopeptidases"/>
    <property type="match status" value="1"/>
</dbReference>
<feature type="region of interest" description="Disordered" evidence="4">
    <location>
        <begin position="281"/>
        <end position="306"/>
    </location>
</feature>
<keyword evidence="7" id="KW-1185">Reference proteome</keyword>
<evidence type="ECO:0000256" key="4">
    <source>
        <dbReference type="SAM" id="MobiDB-lite"/>
    </source>
</evidence>
<dbReference type="InterPro" id="IPR050695">
    <property type="entry name" value="N-acetylmuramoyl_amidase_3"/>
</dbReference>
<dbReference type="EMBL" id="CP044016">
    <property type="protein sequence ID" value="QES89782.1"/>
    <property type="molecule type" value="Genomic_DNA"/>
</dbReference>
<dbReference type="KEGG" id="arac:E0W69_014315"/>
<evidence type="ECO:0000259" key="5">
    <source>
        <dbReference type="SMART" id="SM00646"/>
    </source>
</evidence>
<dbReference type="GO" id="GO:0008745">
    <property type="term" value="F:N-acetylmuramoyl-L-alanine amidase activity"/>
    <property type="evidence" value="ECO:0007669"/>
    <property type="project" value="UniProtKB-EC"/>
</dbReference>
<dbReference type="GO" id="GO:0009253">
    <property type="term" value="P:peptidoglycan catabolic process"/>
    <property type="evidence" value="ECO:0007669"/>
    <property type="project" value="InterPro"/>
</dbReference>
<proteinExistence type="predicted"/>
<evidence type="ECO:0000313" key="7">
    <source>
        <dbReference type="Proteomes" id="UP000292424"/>
    </source>
</evidence>
<dbReference type="SMART" id="SM00646">
    <property type="entry name" value="Ami_3"/>
    <property type="match status" value="1"/>
</dbReference>